<dbReference type="EMBL" id="CAFABA010000003">
    <property type="protein sequence ID" value="CAB4813194.1"/>
    <property type="molecule type" value="Genomic_DNA"/>
</dbReference>
<reference evidence="3" key="1">
    <citation type="submission" date="2020-05" db="EMBL/GenBank/DDBJ databases">
        <authorList>
            <person name="Chiriac C."/>
            <person name="Salcher M."/>
            <person name="Ghai R."/>
            <person name="Kavagutti S V."/>
        </authorList>
    </citation>
    <scope>NUCLEOTIDE SEQUENCE</scope>
</reference>
<dbReference type="Gene3D" id="3.90.226.10">
    <property type="entry name" value="2-enoyl-CoA Hydratase, Chain A, domain 1"/>
    <property type="match status" value="1"/>
</dbReference>
<gene>
    <name evidence="2" type="ORF">UFOPK2754_00209</name>
    <name evidence="3" type="ORF">UFOPK3139_00156</name>
    <name evidence="4" type="ORF">UFOPK3543_00028</name>
    <name evidence="5" type="ORF">UFOPK3967_01755</name>
</gene>
<proteinExistence type="inferred from homology"/>
<comment type="similarity">
    <text evidence="1">Belongs to the enoyl-CoA hydratase/isomerase family.</text>
</comment>
<dbReference type="InterPro" id="IPR029045">
    <property type="entry name" value="ClpP/crotonase-like_dom_sf"/>
</dbReference>
<protein>
    <submittedName>
        <fullName evidence="3">Unannotated protein</fullName>
    </submittedName>
</protein>
<evidence type="ECO:0000256" key="1">
    <source>
        <dbReference type="ARBA" id="ARBA00005254"/>
    </source>
</evidence>
<name>A0A6J6YXX3_9ZZZZ</name>
<evidence type="ECO:0000313" key="4">
    <source>
        <dbReference type="EMBL" id="CAB4888409.1"/>
    </source>
</evidence>
<dbReference type="AlphaFoldDB" id="A0A6J6YXX3"/>
<organism evidence="3">
    <name type="scientific">freshwater metagenome</name>
    <dbReference type="NCBI Taxonomy" id="449393"/>
    <lineage>
        <taxon>unclassified sequences</taxon>
        <taxon>metagenomes</taxon>
        <taxon>ecological metagenomes</taxon>
    </lineage>
</organism>
<accession>A0A6J6YXX3</accession>
<dbReference type="EMBL" id="CAFBMH010000001">
    <property type="protein sequence ID" value="CAB4888409.1"/>
    <property type="molecule type" value="Genomic_DNA"/>
</dbReference>
<dbReference type="PANTHER" id="PTHR43802">
    <property type="entry name" value="ENOYL-COA HYDRATASE"/>
    <property type="match status" value="1"/>
</dbReference>
<evidence type="ECO:0000313" key="2">
    <source>
        <dbReference type="EMBL" id="CAB4726794.1"/>
    </source>
</evidence>
<dbReference type="CDD" id="cd06558">
    <property type="entry name" value="crotonase-like"/>
    <property type="match status" value="1"/>
</dbReference>
<dbReference type="InterPro" id="IPR001753">
    <property type="entry name" value="Enoyl-CoA_hydra/iso"/>
</dbReference>
<dbReference type="NCBIfam" id="NF006140">
    <property type="entry name" value="PRK08290.1"/>
    <property type="match status" value="1"/>
</dbReference>
<dbReference type="EMBL" id="CAFBOS010000109">
    <property type="protein sequence ID" value="CAB5003066.1"/>
    <property type="molecule type" value="Genomic_DNA"/>
</dbReference>
<sequence>MAAAPDDQRPAPNLEAEAEVVSYSTEGPVAFVTLARSGFANAQNGRMTYAIDDAYHRAVEDDSVKVIVLRGAGKHFSAGHDIGSPGRDVDLDYPRVATLHYGHADKAGAERHYARENEQYLGMCRRWREIPKPIIASVRGACVSGGLMLAWTCDLIVASDTAFFADAVIRMGVPGAEWFAHPFVMPPRIAKEFLMTGDRMPASRAYEVGMINRVVPDTDLESATLALASRIAEMPRFGLALTKRAVNFAEDQQGLRDTIDGTYHMHHLAHAHNELTTENHLAGQNARSMAEKLK</sequence>
<dbReference type="EMBL" id="CAEZYR010000004">
    <property type="protein sequence ID" value="CAB4726794.1"/>
    <property type="molecule type" value="Genomic_DNA"/>
</dbReference>
<dbReference type="PANTHER" id="PTHR43802:SF1">
    <property type="entry name" value="IP11341P-RELATED"/>
    <property type="match status" value="1"/>
</dbReference>
<dbReference type="Pfam" id="PF00378">
    <property type="entry name" value="ECH_1"/>
    <property type="match status" value="2"/>
</dbReference>
<evidence type="ECO:0000313" key="3">
    <source>
        <dbReference type="EMBL" id="CAB4813194.1"/>
    </source>
</evidence>
<dbReference type="SUPFAM" id="SSF52096">
    <property type="entry name" value="ClpP/crotonase"/>
    <property type="match status" value="1"/>
</dbReference>
<evidence type="ECO:0000313" key="5">
    <source>
        <dbReference type="EMBL" id="CAB5003066.1"/>
    </source>
</evidence>